<dbReference type="InterPro" id="IPR043714">
    <property type="entry name" value="DUF5655"/>
</dbReference>
<feature type="domain" description="DUF5655" evidence="1">
    <location>
        <begin position="4"/>
        <end position="61"/>
    </location>
</feature>
<keyword evidence="3" id="KW-1185">Reference proteome</keyword>
<dbReference type="EMBL" id="JAKOAV010000007">
    <property type="protein sequence ID" value="MDF9407784.1"/>
    <property type="molecule type" value="Genomic_DNA"/>
</dbReference>
<proteinExistence type="predicted"/>
<name>A0A9X4H5N5_9FIRM</name>
<evidence type="ECO:0000313" key="2">
    <source>
        <dbReference type="EMBL" id="MDF9407784.1"/>
    </source>
</evidence>
<protein>
    <recommendedName>
        <fullName evidence="1">DUF5655 domain-containing protein</fullName>
    </recommendedName>
</protein>
<evidence type="ECO:0000313" key="3">
    <source>
        <dbReference type="Proteomes" id="UP001154312"/>
    </source>
</evidence>
<organism evidence="2 3">
    <name type="scientific">Pelotomaculum isophthalicicum JI</name>
    <dbReference type="NCBI Taxonomy" id="947010"/>
    <lineage>
        <taxon>Bacteria</taxon>
        <taxon>Bacillati</taxon>
        <taxon>Bacillota</taxon>
        <taxon>Clostridia</taxon>
        <taxon>Eubacteriales</taxon>
        <taxon>Desulfotomaculaceae</taxon>
        <taxon>Pelotomaculum</taxon>
    </lineage>
</organism>
<gene>
    <name evidence="2" type="ORF">L7E55_05330</name>
</gene>
<dbReference type="AlphaFoldDB" id="A0A9X4H5N5"/>
<reference evidence="2" key="1">
    <citation type="submission" date="2022-02" db="EMBL/GenBank/DDBJ databases">
        <authorList>
            <person name="Leng L."/>
        </authorList>
    </citation>
    <scope>NUCLEOTIDE SEQUENCE</scope>
    <source>
        <strain evidence="2">JI</strain>
    </source>
</reference>
<comment type="caution">
    <text evidence="2">The sequence shown here is derived from an EMBL/GenBank/DDBJ whole genome shotgun (WGS) entry which is preliminary data.</text>
</comment>
<dbReference type="Pfam" id="PF18899">
    <property type="entry name" value="DUF5655"/>
    <property type="match status" value="1"/>
</dbReference>
<accession>A0A9X4H5N5</accession>
<dbReference type="Proteomes" id="UP001154312">
    <property type="component" value="Unassembled WGS sequence"/>
</dbReference>
<dbReference type="RefSeq" id="WP_277443035.1">
    <property type="nucleotide sequence ID" value="NZ_JAKOAV010000007.1"/>
</dbReference>
<evidence type="ECO:0000259" key="1">
    <source>
        <dbReference type="Pfam" id="PF18899"/>
    </source>
</evidence>
<sequence length="136" mass="16058">MASTIFFGVRAKLLPLYEQLRGMAMEKLGAFDEHETSSAMLWRHHSAFAEISAKKGFVMRAFWIRHHFNEHITARRRLFAFKRKSGLRLGKRRPLCYRPGRLPCCYLVVYVMCLDFNNTIYRKSILLLVYKIKKKG</sequence>